<dbReference type="GO" id="GO:0046872">
    <property type="term" value="F:metal ion binding"/>
    <property type="evidence" value="ECO:0007669"/>
    <property type="project" value="UniProtKB-KW"/>
</dbReference>
<feature type="domain" description="CENP-V/GFA" evidence="5">
    <location>
        <begin position="2"/>
        <end position="114"/>
    </location>
</feature>
<reference evidence="6 7" key="1">
    <citation type="journal article" date="2015" name="Antonie Van Leeuwenhoek">
        <title>Pseudooceanicola atlanticus gen. nov. sp. nov., isolated from surface seawater of the Atlantic Ocean and reclassification of Oceanicola batsensis, Oceanicola marinus, Oceanicola nitratireducens, Oceanicola nanhaiensis, Oceanicola antarcticus and Oceanicola flagellatus, as Pseudooceanicola batsensis comb. nov., Pseudooceanicola marinus comb. nov., Pseudooceanicola nitratireducens comb. nov., Pseudooceanicola nanhaiensis comb. nov., Pseudooceanicola antarcticus comb. nov., and Pseudooceanicola flagellatus comb. nov.</title>
        <authorList>
            <person name="Lai Q."/>
            <person name="Li G."/>
            <person name="Liu X."/>
            <person name="Du Y."/>
            <person name="Sun F."/>
            <person name="Shao Z."/>
        </authorList>
    </citation>
    <scope>NUCLEOTIDE SEQUENCE [LARGE SCALE GENOMIC DNA]</scope>
    <source>
        <strain evidence="6 7">22II-s11g</strain>
    </source>
</reference>
<dbReference type="PANTHER" id="PTHR33337">
    <property type="entry name" value="GFA DOMAIN-CONTAINING PROTEIN"/>
    <property type="match status" value="1"/>
</dbReference>
<dbReference type="STRING" id="1461694.ATO9_07510"/>
<evidence type="ECO:0000256" key="1">
    <source>
        <dbReference type="ARBA" id="ARBA00005495"/>
    </source>
</evidence>
<evidence type="ECO:0000313" key="6">
    <source>
        <dbReference type="EMBL" id="KGM49848.1"/>
    </source>
</evidence>
<dbReference type="eggNOG" id="COG3791">
    <property type="taxonomic scope" value="Bacteria"/>
</dbReference>
<keyword evidence="2" id="KW-0479">Metal-binding</keyword>
<protein>
    <submittedName>
        <fullName evidence="6">Aldehyde-activating protein</fullName>
    </submittedName>
</protein>
<dbReference type="Pfam" id="PF04828">
    <property type="entry name" value="GFA"/>
    <property type="match status" value="1"/>
</dbReference>
<comment type="caution">
    <text evidence="6">The sequence shown here is derived from an EMBL/GenBank/DDBJ whole genome shotgun (WGS) entry which is preliminary data.</text>
</comment>
<accession>A0A0A0EIF0</accession>
<dbReference type="OrthoDB" id="9807246at2"/>
<evidence type="ECO:0000259" key="5">
    <source>
        <dbReference type="PROSITE" id="PS51891"/>
    </source>
</evidence>
<dbReference type="EMBL" id="AQQX01000002">
    <property type="protein sequence ID" value="KGM49848.1"/>
    <property type="molecule type" value="Genomic_DNA"/>
</dbReference>
<evidence type="ECO:0000256" key="2">
    <source>
        <dbReference type="ARBA" id="ARBA00022723"/>
    </source>
</evidence>
<dbReference type="Gene3D" id="3.90.1590.10">
    <property type="entry name" value="glutathione-dependent formaldehyde- activating enzyme (gfa)"/>
    <property type="match status" value="1"/>
</dbReference>
<dbReference type="RefSeq" id="WP_043747248.1">
    <property type="nucleotide sequence ID" value="NZ_AQQX01000002.1"/>
</dbReference>
<dbReference type="InterPro" id="IPR006913">
    <property type="entry name" value="CENP-V/GFA"/>
</dbReference>
<dbReference type="GO" id="GO:0016846">
    <property type="term" value="F:carbon-sulfur lyase activity"/>
    <property type="evidence" value="ECO:0007669"/>
    <property type="project" value="InterPro"/>
</dbReference>
<dbReference type="PANTHER" id="PTHR33337:SF40">
    <property type="entry name" value="CENP-V_GFA DOMAIN-CONTAINING PROTEIN-RELATED"/>
    <property type="match status" value="1"/>
</dbReference>
<sequence>MLKGSCLCQGIRFTVSGPVQGPSVCHCTQCRKLSGFAWSSAYAPATAIDINGDVRWFASSTTAERGICPTCGAFLFWKAHDENTMSFALGAIDGPTGLTLEKHIFTETKGDYYQIADGLPQKP</sequence>
<evidence type="ECO:0000313" key="7">
    <source>
        <dbReference type="Proteomes" id="UP000030004"/>
    </source>
</evidence>
<keyword evidence="4" id="KW-0456">Lyase</keyword>
<dbReference type="Proteomes" id="UP000030004">
    <property type="component" value="Unassembled WGS sequence"/>
</dbReference>
<keyword evidence="7" id="KW-1185">Reference proteome</keyword>
<dbReference type="AlphaFoldDB" id="A0A0A0EIF0"/>
<dbReference type="InterPro" id="IPR011057">
    <property type="entry name" value="Mss4-like_sf"/>
</dbReference>
<evidence type="ECO:0000256" key="4">
    <source>
        <dbReference type="ARBA" id="ARBA00023239"/>
    </source>
</evidence>
<keyword evidence="3" id="KW-0862">Zinc</keyword>
<dbReference type="PROSITE" id="PS51891">
    <property type="entry name" value="CENP_V_GFA"/>
    <property type="match status" value="1"/>
</dbReference>
<evidence type="ECO:0000256" key="3">
    <source>
        <dbReference type="ARBA" id="ARBA00022833"/>
    </source>
</evidence>
<comment type="similarity">
    <text evidence="1">Belongs to the Gfa family.</text>
</comment>
<dbReference type="SUPFAM" id="SSF51316">
    <property type="entry name" value="Mss4-like"/>
    <property type="match status" value="1"/>
</dbReference>
<organism evidence="6 7">
    <name type="scientific">Pseudooceanicola atlanticus</name>
    <dbReference type="NCBI Taxonomy" id="1461694"/>
    <lineage>
        <taxon>Bacteria</taxon>
        <taxon>Pseudomonadati</taxon>
        <taxon>Pseudomonadota</taxon>
        <taxon>Alphaproteobacteria</taxon>
        <taxon>Rhodobacterales</taxon>
        <taxon>Paracoccaceae</taxon>
        <taxon>Pseudooceanicola</taxon>
    </lineage>
</organism>
<gene>
    <name evidence="6" type="ORF">ATO9_07510</name>
</gene>
<proteinExistence type="inferred from homology"/>
<name>A0A0A0EIF0_9RHOB</name>